<keyword evidence="4 5" id="KW-0472">Membrane</keyword>
<keyword evidence="3 5" id="KW-1133">Transmembrane helix</keyword>
<proteinExistence type="predicted"/>
<feature type="transmembrane region" description="Helical" evidence="5">
    <location>
        <begin position="81"/>
        <end position="98"/>
    </location>
</feature>
<feature type="transmembrane region" description="Helical" evidence="5">
    <location>
        <begin position="139"/>
        <end position="163"/>
    </location>
</feature>
<feature type="transmembrane region" description="Helical" evidence="5">
    <location>
        <begin position="302"/>
        <end position="321"/>
    </location>
</feature>
<dbReference type="PROSITE" id="PS50850">
    <property type="entry name" value="MFS"/>
    <property type="match status" value="1"/>
</dbReference>
<evidence type="ECO:0000256" key="3">
    <source>
        <dbReference type="ARBA" id="ARBA00022989"/>
    </source>
</evidence>
<gene>
    <name evidence="7" type="ORF">AAME72_11115</name>
</gene>
<dbReference type="InterPro" id="IPR020846">
    <property type="entry name" value="MFS_dom"/>
</dbReference>
<protein>
    <submittedName>
        <fullName evidence="7">MFS transporter</fullName>
    </submittedName>
</protein>
<feature type="transmembrane region" description="Helical" evidence="5">
    <location>
        <begin position="244"/>
        <end position="266"/>
    </location>
</feature>
<dbReference type="GO" id="GO:0022857">
    <property type="term" value="F:transmembrane transporter activity"/>
    <property type="evidence" value="ECO:0007669"/>
    <property type="project" value="InterPro"/>
</dbReference>
<feature type="transmembrane region" description="Helical" evidence="5">
    <location>
        <begin position="368"/>
        <end position="385"/>
    </location>
</feature>
<comment type="subcellular location">
    <subcellularLocation>
        <location evidence="1">Cell membrane</location>
        <topology evidence="1">Multi-pass membrane protein</topology>
    </subcellularLocation>
</comment>
<feature type="transmembrane region" description="Helical" evidence="5">
    <location>
        <begin position="110"/>
        <end position="132"/>
    </location>
</feature>
<organism evidence="7">
    <name type="scientific">Leifsonia sp. NPDC080035</name>
    <dbReference type="NCBI Taxonomy" id="3143936"/>
    <lineage>
        <taxon>Bacteria</taxon>
        <taxon>Bacillati</taxon>
        <taxon>Actinomycetota</taxon>
        <taxon>Actinomycetes</taxon>
        <taxon>Micrococcales</taxon>
        <taxon>Microbacteriaceae</taxon>
        <taxon>Leifsonia</taxon>
    </lineage>
</organism>
<dbReference type="EMBL" id="CP157390">
    <property type="protein sequence ID" value="XBM46643.1"/>
    <property type="molecule type" value="Genomic_DNA"/>
</dbReference>
<feature type="transmembrane region" description="Helical" evidence="5">
    <location>
        <begin position="278"/>
        <end position="296"/>
    </location>
</feature>
<dbReference type="PANTHER" id="PTHR43683:SF1">
    <property type="entry name" value="MULTIDRUG EFFLUX PROTEIN YFMO"/>
    <property type="match status" value="1"/>
</dbReference>
<evidence type="ECO:0000313" key="7">
    <source>
        <dbReference type="EMBL" id="XBM46643.1"/>
    </source>
</evidence>
<dbReference type="AlphaFoldDB" id="A0AAU7G9H3"/>
<accession>A0AAU7G9H3</accession>
<feature type="transmembrane region" description="Helical" evidence="5">
    <location>
        <begin position="169"/>
        <end position="188"/>
    </location>
</feature>
<dbReference type="Gene3D" id="1.20.1250.20">
    <property type="entry name" value="MFS general substrate transporter like domains"/>
    <property type="match status" value="1"/>
</dbReference>
<dbReference type="CDD" id="cd17474">
    <property type="entry name" value="MFS_YfmO_like"/>
    <property type="match status" value="1"/>
</dbReference>
<dbReference type="InterPro" id="IPR053200">
    <property type="entry name" value="YfmO-like"/>
</dbReference>
<dbReference type="RefSeq" id="WP_348786626.1">
    <property type="nucleotide sequence ID" value="NZ_CP157390.1"/>
</dbReference>
<sequence>MSHEKPDNILKQPTAVWAVAFASVIAFMGIGLVDPILPAIAKSLQATPTQTEMLFTSYLLITGAAMFFTSWISSRIGAKKTLLIGLALIVLFALAAGLSQNVESIIGFRAGWGLGNALFISTALATIVGAASGGTSAAIILYEAALGLGIAIGPLLGGLLGSWSWRGPFFGTATLMAIGFIAIVSMLKKTPEKPTPTKLSAPFRALGRPALGFLAGAALFYNIGFFVLLAYTPFALVPLGVEDAITLGLIFFGWGVALAVTSVWVAPLLTARLPRTRVLWLVMPLLAIDLAAAGLFSSSLVALIVCVIVGGLLLGILNTVLTECVMEATDLPRSVASSAYSGVRFLGGAIAPPAATLLADTISPATPFYAGAISVLIAVALVMVGHKHLKRVDAPQETQQQEAEVLAVADAD</sequence>
<keyword evidence="2 5" id="KW-0812">Transmembrane</keyword>
<feature type="domain" description="Major facilitator superfamily (MFS) profile" evidence="6">
    <location>
        <begin position="15"/>
        <end position="390"/>
    </location>
</feature>
<evidence type="ECO:0000256" key="5">
    <source>
        <dbReference type="SAM" id="Phobius"/>
    </source>
</evidence>
<dbReference type="InterPro" id="IPR036259">
    <property type="entry name" value="MFS_trans_sf"/>
</dbReference>
<feature type="transmembrane region" description="Helical" evidence="5">
    <location>
        <begin position="15"/>
        <end position="33"/>
    </location>
</feature>
<dbReference type="Pfam" id="PF07690">
    <property type="entry name" value="MFS_1"/>
    <property type="match status" value="1"/>
</dbReference>
<evidence type="ECO:0000259" key="6">
    <source>
        <dbReference type="PROSITE" id="PS50850"/>
    </source>
</evidence>
<feature type="transmembrane region" description="Helical" evidence="5">
    <location>
        <begin position="53"/>
        <end position="74"/>
    </location>
</feature>
<reference evidence="7" key="1">
    <citation type="submission" date="2024-05" db="EMBL/GenBank/DDBJ databases">
        <title>The Natural Products Discovery Center: Release of the First 8490 Sequenced Strains for Exploring Actinobacteria Biosynthetic Diversity.</title>
        <authorList>
            <person name="Kalkreuter E."/>
            <person name="Kautsar S.A."/>
            <person name="Yang D."/>
            <person name="Bader C.D."/>
            <person name="Teijaro C.N."/>
            <person name="Fluegel L."/>
            <person name="Davis C.M."/>
            <person name="Simpson J.R."/>
            <person name="Lauterbach L."/>
            <person name="Steele A.D."/>
            <person name="Gui C."/>
            <person name="Meng S."/>
            <person name="Li G."/>
            <person name="Viehrig K."/>
            <person name="Ye F."/>
            <person name="Su P."/>
            <person name="Kiefer A.F."/>
            <person name="Nichols A."/>
            <person name="Cepeda A.J."/>
            <person name="Yan W."/>
            <person name="Fan B."/>
            <person name="Jiang Y."/>
            <person name="Adhikari A."/>
            <person name="Zheng C.-J."/>
            <person name="Schuster L."/>
            <person name="Cowan T.M."/>
            <person name="Smanski M.J."/>
            <person name="Chevrette M.G."/>
            <person name="de Carvalho L.P.S."/>
            <person name="Shen B."/>
        </authorList>
    </citation>
    <scope>NUCLEOTIDE SEQUENCE</scope>
    <source>
        <strain evidence="7">NPDC080035</strain>
    </source>
</reference>
<dbReference type="GO" id="GO:0005886">
    <property type="term" value="C:plasma membrane"/>
    <property type="evidence" value="ECO:0007669"/>
    <property type="project" value="UniProtKB-SubCell"/>
</dbReference>
<name>A0AAU7G9H3_9MICO</name>
<dbReference type="InterPro" id="IPR001958">
    <property type="entry name" value="Tet-R_TetA/multi-R_MdtG-like"/>
</dbReference>
<dbReference type="InterPro" id="IPR011701">
    <property type="entry name" value="MFS"/>
</dbReference>
<evidence type="ECO:0000256" key="1">
    <source>
        <dbReference type="ARBA" id="ARBA00004651"/>
    </source>
</evidence>
<dbReference type="SUPFAM" id="SSF103473">
    <property type="entry name" value="MFS general substrate transporter"/>
    <property type="match status" value="1"/>
</dbReference>
<evidence type="ECO:0000256" key="2">
    <source>
        <dbReference type="ARBA" id="ARBA00022692"/>
    </source>
</evidence>
<feature type="transmembrane region" description="Helical" evidence="5">
    <location>
        <begin position="342"/>
        <end position="362"/>
    </location>
</feature>
<evidence type="ECO:0000256" key="4">
    <source>
        <dbReference type="ARBA" id="ARBA00023136"/>
    </source>
</evidence>
<dbReference type="PRINTS" id="PR01035">
    <property type="entry name" value="TCRTETA"/>
</dbReference>
<dbReference type="PANTHER" id="PTHR43683">
    <property type="entry name" value="MULTIDRUG EFFLUX PROTEIN YFMO"/>
    <property type="match status" value="1"/>
</dbReference>
<feature type="transmembrane region" description="Helical" evidence="5">
    <location>
        <begin position="209"/>
        <end position="232"/>
    </location>
</feature>